<feature type="transmembrane region" description="Helical" evidence="2">
    <location>
        <begin position="144"/>
        <end position="161"/>
    </location>
</feature>
<feature type="compositionally biased region" description="Polar residues" evidence="1">
    <location>
        <begin position="467"/>
        <end position="476"/>
    </location>
</feature>
<feature type="compositionally biased region" description="Polar residues" evidence="1">
    <location>
        <begin position="444"/>
        <end position="459"/>
    </location>
</feature>
<dbReference type="Proteomes" id="UP001209540">
    <property type="component" value="Unassembled WGS sequence"/>
</dbReference>
<protein>
    <submittedName>
        <fullName evidence="3">Uncharacterized protein</fullName>
    </submittedName>
</protein>
<gene>
    <name evidence="3" type="ORF">BDA99DRAFT_514937</name>
</gene>
<organism evidence="3 4">
    <name type="scientific">Phascolomyces articulosus</name>
    <dbReference type="NCBI Taxonomy" id="60185"/>
    <lineage>
        <taxon>Eukaryota</taxon>
        <taxon>Fungi</taxon>
        <taxon>Fungi incertae sedis</taxon>
        <taxon>Mucoromycota</taxon>
        <taxon>Mucoromycotina</taxon>
        <taxon>Mucoromycetes</taxon>
        <taxon>Mucorales</taxon>
        <taxon>Lichtheimiaceae</taxon>
        <taxon>Phascolomyces</taxon>
    </lineage>
</organism>
<feature type="transmembrane region" description="Helical" evidence="2">
    <location>
        <begin position="49"/>
        <end position="70"/>
    </location>
</feature>
<feature type="compositionally biased region" description="Basic and acidic residues" evidence="1">
    <location>
        <begin position="485"/>
        <end position="503"/>
    </location>
</feature>
<feature type="transmembrane region" description="Helical" evidence="2">
    <location>
        <begin position="12"/>
        <end position="28"/>
    </location>
</feature>
<feature type="transmembrane region" description="Helical" evidence="2">
    <location>
        <begin position="106"/>
        <end position="129"/>
    </location>
</feature>
<feature type="compositionally biased region" description="Low complexity" evidence="1">
    <location>
        <begin position="336"/>
        <end position="348"/>
    </location>
</feature>
<evidence type="ECO:0000256" key="1">
    <source>
        <dbReference type="SAM" id="MobiDB-lite"/>
    </source>
</evidence>
<keyword evidence="4" id="KW-1185">Reference proteome</keyword>
<evidence type="ECO:0000256" key="2">
    <source>
        <dbReference type="SAM" id="Phobius"/>
    </source>
</evidence>
<evidence type="ECO:0000313" key="4">
    <source>
        <dbReference type="Proteomes" id="UP001209540"/>
    </source>
</evidence>
<proteinExistence type="predicted"/>
<evidence type="ECO:0000313" key="3">
    <source>
        <dbReference type="EMBL" id="KAI9257987.1"/>
    </source>
</evidence>
<feature type="compositionally biased region" description="Polar residues" evidence="1">
    <location>
        <begin position="361"/>
        <end position="375"/>
    </location>
</feature>
<keyword evidence="2" id="KW-0472">Membrane</keyword>
<feature type="transmembrane region" description="Helical" evidence="2">
    <location>
        <begin position="227"/>
        <end position="245"/>
    </location>
</feature>
<dbReference type="AlphaFoldDB" id="A0AAD5K6Z1"/>
<reference evidence="3" key="2">
    <citation type="submission" date="2023-02" db="EMBL/GenBank/DDBJ databases">
        <authorList>
            <consortium name="DOE Joint Genome Institute"/>
            <person name="Mondo S.J."/>
            <person name="Chang Y."/>
            <person name="Wang Y."/>
            <person name="Ahrendt S."/>
            <person name="Andreopoulos W."/>
            <person name="Barry K."/>
            <person name="Beard J."/>
            <person name="Benny G.L."/>
            <person name="Blankenship S."/>
            <person name="Bonito G."/>
            <person name="Cuomo C."/>
            <person name="Desiro A."/>
            <person name="Gervers K.A."/>
            <person name="Hundley H."/>
            <person name="Kuo A."/>
            <person name="LaButti K."/>
            <person name="Lang B.F."/>
            <person name="Lipzen A."/>
            <person name="O'Donnell K."/>
            <person name="Pangilinan J."/>
            <person name="Reynolds N."/>
            <person name="Sandor L."/>
            <person name="Smith M.W."/>
            <person name="Tsang A."/>
            <person name="Grigoriev I.V."/>
            <person name="Stajich J.E."/>
            <person name="Spatafora J.W."/>
        </authorList>
    </citation>
    <scope>NUCLEOTIDE SEQUENCE</scope>
    <source>
        <strain evidence="3">RSA 2281</strain>
    </source>
</reference>
<comment type="caution">
    <text evidence="3">The sequence shown here is derived from an EMBL/GenBank/DDBJ whole genome shotgun (WGS) entry which is preliminary data.</text>
</comment>
<name>A0AAD5K6Z1_9FUNG</name>
<reference evidence="3" key="1">
    <citation type="journal article" date="2022" name="IScience">
        <title>Evolution of zygomycete secretomes and the origins of terrestrial fungal ecologies.</title>
        <authorList>
            <person name="Chang Y."/>
            <person name="Wang Y."/>
            <person name="Mondo S."/>
            <person name="Ahrendt S."/>
            <person name="Andreopoulos W."/>
            <person name="Barry K."/>
            <person name="Beard J."/>
            <person name="Benny G.L."/>
            <person name="Blankenship S."/>
            <person name="Bonito G."/>
            <person name="Cuomo C."/>
            <person name="Desiro A."/>
            <person name="Gervers K.A."/>
            <person name="Hundley H."/>
            <person name="Kuo A."/>
            <person name="LaButti K."/>
            <person name="Lang B.F."/>
            <person name="Lipzen A."/>
            <person name="O'Donnell K."/>
            <person name="Pangilinan J."/>
            <person name="Reynolds N."/>
            <person name="Sandor L."/>
            <person name="Smith M.E."/>
            <person name="Tsang A."/>
            <person name="Grigoriev I.V."/>
            <person name="Stajich J.E."/>
            <person name="Spatafora J.W."/>
        </authorList>
    </citation>
    <scope>NUCLEOTIDE SEQUENCE</scope>
    <source>
        <strain evidence="3">RSA 2281</strain>
    </source>
</reference>
<accession>A0AAD5K6Z1</accession>
<keyword evidence="2" id="KW-1133">Transmembrane helix</keyword>
<feature type="transmembrane region" description="Helical" evidence="2">
    <location>
        <begin position="265"/>
        <end position="285"/>
    </location>
</feature>
<feature type="region of interest" description="Disordered" evidence="1">
    <location>
        <begin position="336"/>
        <end position="387"/>
    </location>
</feature>
<sequence length="545" mass="61097">MTHLSDFSYVERATIDVYISVYLVYSIWKNDRFRCLQPHKVFSGELRSILTVIMFVMMMTQAIVDFWSTYVKYSEGFVALPTGSIITKPFILWSPERQKPLQAMNYLQCVTFAFHTGVFFLMQCFWNYLSNSVAKKSFMGSFEFKFYIIWALGSVAMFPVLQWRFRNDIYLSEIVPQLAYGGEVLITAALGVRSNFRFKRIIAASRRNKSSASSNAIINRLSYFKEMNIILTIILFIYGCCFVILCADGLTEDKVINTNKFACDLLIANVNMGVIFLWLLFISIFHPRRNLTSPQNSAISKSGQESEFQHSKNDMEMTTAATTTNPSRPLSQRITNFLHNNNNNGMNNSQPPLPAQYGSEKYQQPTSPDRSTPNTTGGGDSNNGVFMRAMSPVNVDYPGSVGTETQALTSSAAHPGYNRNISIDDPYSSQSIVFSMVDPKGGASSPSTRYPTPTQSDTTYDYPMQSMPRTRNNPMTSGGGYHATGGDERSEYDVSDYHDDTAQSRHGGAAVAAPSFHDGPTPMPPNGAGRERMVTDWLYQSPDRK</sequence>
<feature type="region of interest" description="Disordered" evidence="1">
    <location>
        <begin position="438"/>
        <end position="532"/>
    </location>
</feature>
<keyword evidence="2" id="KW-0812">Transmembrane</keyword>
<dbReference type="EMBL" id="JAIXMP010000019">
    <property type="protein sequence ID" value="KAI9257987.1"/>
    <property type="molecule type" value="Genomic_DNA"/>
</dbReference>